<evidence type="ECO:0008006" key="5">
    <source>
        <dbReference type="Google" id="ProtNLM"/>
    </source>
</evidence>
<evidence type="ECO:0000313" key="1">
    <source>
        <dbReference type="EMBL" id="GEL68791.1"/>
    </source>
</evidence>
<keyword evidence="3" id="KW-1185">Reference proteome</keyword>
<dbReference type="Proteomes" id="UP000321224">
    <property type="component" value="Unassembled WGS sequence"/>
</dbReference>
<reference evidence="2 3" key="1">
    <citation type="submission" date="2016-10" db="EMBL/GenBank/DDBJ databases">
        <authorList>
            <person name="Varghese N."/>
            <person name="Submissions S."/>
        </authorList>
    </citation>
    <scope>NUCLEOTIDE SEQUENCE [LARGE SCALE GENOMIC DNA]</scope>
    <source>
        <strain evidence="2 3">DSM 2260</strain>
    </source>
</reference>
<proteinExistence type="predicted"/>
<dbReference type="RefSeq" id="WP_244171927.1">
    <property type="nucleotide sequence ID" value="NZ_BJVY01000002.1"/>
</dbReference>
<organism evidence="1 4">
    <name type="scientific">Myxococcus virescens</name>
    <dbReference type="NCBI Taxonomy" id="83456"/>
    <lineage>
        <taxon>Bacteria</taxon>
        <taxon>Pseudomonadati</taxon>
        <taxon>Myxococcota</taxon>
        <taxon>Myxococcia</taxon>
        <taxon>Myxococcales</taxon>
        <taxon>Cystobacterineae</taxon>
        <taxon>Myxococcaceae</taxon>
        <taxon>Myxococcus</taxon>
    </lineage>
</organism>
<comment type="caution">
    <text evidence="1">The sequence shown here is derived from an EMBL/GenBank/DDBJ whole genome shotgun (WGS) entry which is preliminary data.</text>
</comment>
<dbReference type="EMBL" id="FNAJ01000007">
    <property type="protein sequence ID" value="SDE47491.1"/>
    <property type="molecule type" value="Genomic_DNA"/>
</dbReference>
<gene>
    <name evidence="1" type="ORF">MVI01_05750</name>
    <name evidence="2" type="ORF">SAMN04488504_107174</name>
</gene>
<sequence>MLTRVPLSRLKVSEGSLEPGPGEQLLVDGPRMRAIVHGSTTSNVALRFTLRGPTERQVALASGEQRQQVGLKLFAVDACNVLYAMWRLAPKPGIVVNFKRNPGQHTSRECGNRGYTLLRPEQHVRLEAPSPGEPHTLRAQVDGKVLRVWADDTLAWTGQVPEAALAPDAPVGLRSDNVRLSLQLSTPPH</sequence>
<dbReference type="Proteomes" id="UP000198717">
    <property type="component" value="Unassembled WGS sequence"/>
</dbReference>
<evidence type="ECO:0000313" key="2">
    <source>
        <dbReference type="EMBL" id="SDE47491.1"/>
    </source>
</evidence>
<evidence type="ECO:0000313" key="4">
    <source>
        <dbReference type="Proteomes" id="UP000321224"/>
    </source>
</evidence>
<name>A0A511H5J3_9BACT</name>
<protein>
    <recommendedName>
        <fullName evidence="5">3-keto-disaccharide hydrolase domain-containing protein</fullName>
    </recommendedName>
</protein>
<dbReference type="AlphaFoldDB" id="A0A511H5J3"/>
<reference evidence="1 4" key="2">
    <citation type="submission" date="2019-07" db="EMBL/GenBank/DDBJ databases">
        <title>Whole genome shotgun sequence of Myxococcus virescens NBRC 100334.</title>
        <authorList>
            <person name="Hosoyama A."/>
            <person name="Uohara A."/>
            <person name="Ohji S."/>
            <person name="Ichikawa N."/>
        </authorList>
    </citation>
    <scope>NUCLEOTIDE SEQUENCE [LARGE SCALE GENOMIC DNA]</scope>
    <source>
        <strain evidence="1 4">NBRC 100334</strain>
    </source>
</reference>
<evidence type="ECO:0000313" key="3">
    <source>
        <dbReference type="Proteomes" id="UP000198717"/>
    </source>
</evidence>
<dbReference type="EMBL" id="BJVY01000002">
    <property type="protein sequence ID" value="GEL68791.1"/>
    <property type="molecule type" value="Genomic_DNA"/>
</dbReference>
<accession>A0A511H5J3</accession>